<dbReference type="InterPro" id="IPR010992">
    <property type="entry name" value="IHF-like_DNA-bd_dom_sf"/>
</dbReference>
<sequence length="102" mass="11404">MEQTPVLELRKKELIDQVVARSGVKKRDAKPVVEAMLAVLGESIDSARSLHLEPMGKLRVNRSKDTPNGRIHICKLRRKPAIAEMPSQEQKTASTPLAKPER</sequence>
<evidence type="ECO:0000256" key="3">
    <source>
        <dbReference type="SAM" id="MobiDB-lite"/>
    </source>
</evidence>
<dbReference type="GeneID" id="28250055"/>
<dbReference type="SUPFAM" id="SSF47729">
    <property type="entry name" value="IHF-like DNA-binding proteins"/>
    <property type="match status" value="1"/>
</dbReference>
<dbReference type="GO" id="GO:0003677">
    <property type="term" value="F:DNA binding"/>
    <property type="evidence" value="ECO:0007669"/>
    <property type="project" value="UniProtKB-KW"/>
</dbReference>
<dbReference type="InterPro" id="IPR000119">
    <property type="entry name" value="Hist_DNA-bd"/>
</dbReference>
<evidence type="ECO:0000313" key="4">
    <source>
        <dbReference type="EMBL" id="ANP40983.1"/>
    </source>
</evidence>
<evidence type="ECO:0000256" key="1">
    <source>
        <dbReference type="ARBA" id="ARBA00010529"/>
    </source>
</evidence>
<dbReference type="AlphaFoldDB" id="A0A1B1A334"/>
<keyword evidence="2 4" id="KW-0238">DNA-binding</keyword>
<feature type="region of interest" description="Disordered" evidence="3">
    <location>
        <begin position="78"/>
        <end position="102"/>
    </location>
</feature>
<dbReference type="KEGG" id="rmb:K529_009445"/>
<dbReference type="STRING" id="1265309.K529_009445"/>
<comment type="similarity">
    <text evidence="1">Belongs to the bacterial histone-like protein family.</text>
</comment>
<dbReference type="EMBL" id="CP015230">
    <property type="protein sequence ID" value="ANP40983.1"/>
    <property type="molecule type" value="Genomic_DNA"/>
</dbReference>
<accession>A0A1B1A334</accession>
<evidence type="ECO:0000313" key="5">
    <source>
        <dbReference type="Proteomes" id="UP000013243"/>
    </source>
</evidence>
<name>A0A1B1A334_9RHOB</name>
<dbReference type="RefSeq" id="WP_040641983.1">
    <property type="nucleotide sequence ID" value="NZ_CP015230.1"/>
</dbReference>
<reference evidence="4 5" key="1">
    <citation type="journal article" date="2016" name="ISME J.">
        <title>Global occurrence and heterogeneity of the Roseobacter-clade species Ruegeria mobilis.</title>
        <authorList>
            <person name="Sonnenschein E."/>
            <person name="Gram L."/>
        </authorList>
    </citation>
    <scope>NUCLEOTIDE SEQUENCE [LARGE SCALE GENOMIC DNA]</scope>
    <source>
        <strain evidence="4 5">F1926</strain>
    </source>
</reference>
<gene>
    <name evidence="4" type="ORF">K529_009445</name>
</gene>
<organism evidence="4 5">
    <name type="scientific">Tritonibacter mobilis F1926</name>
    <dbReference type="NCBI Taxonomy" id="1265309"/>
    <lineage>
        <taxon>Bacteria</taxon>
        <taxon>Pseudomonadati</taxon>
        <taxon>Pseudomonadota</taxon>
        <taxon>Alphaproteobacteria</taxon>
        <taxon>Rhodobacterales</taxon>
        <taxon>Paracoccaceae</taxon>
        <taxon>Tritonibacter</taxon>
    </lineage>
</organism>
<dbReference type="OrthoDB" id="7873378at2"/>
<proteinExistence type="inferred from homology"/>
<dbReference type="GO" id="GO:0030527">
    <property type="term" value="F:structural constituent of chromatin"/>
    <property type="evidence" value="ECO:0007669"/>
    <property type="project" value="InterPro"/>
</dbReference>
<evidence type="ECO:0000256" key="2">
    <source>
        <dbReference type="ARBA" id="ARBA00023125"/>
    </source>
</evidence>
<dbReference type="Gene3D" id="4.10.520.10">
    <property type="entry name" value="IHF-like DNA-binding proteins"/>
    <property type="match status" value="1"/>
</dbReference>
<dbReference type="Pfam" id="PF00216">
    <property type="entry name" value="Bac_DNA_binding"/>
    <property type="match status" value="1"/>
</dbReference>
<protein>
    <submittedName>
        <fullName evidence="4">DNA-binding protein</fullName>
    </submittedName>
</protein>
<dbReference type="Proteomes" id="UP000013243">
    <property type="component" value="Chromosome"/>
</dbReference>